<evidence type="ECO:0000313" key="2">
    <source>
        <dbReference type="Proteomes" id="UP001516400"/>
    </source>
</evidence>
<proteinExistence type="predicted"/>
<organism evidence="1 2">
    <name type="scientific">Cryptolaemus montrouzieri</name>
    <dbReference type="NCBI Taxonomy" id="559131"/>
    <lineage>
        <taxon>Eukaryota</taxon>
        <taxon>Metazoa</taxon>
        <taxon>Ecdysozoa</taxon>
        <taxon>Arthropoda</taxon>
        <taxon>Hexapoda</taxon>
        <taxon>Insecta</taxon>
        <taxon>Pterygota</taxon>
        <taxon>Neoptera</taxon>
        <taxon>Endopterygota</taxon>
        <taxon>Coleoptera</taxon>
        <taxon>Polyphaga</taxon>
        <taxon>Cucujiformia</taxon>
        <taxon>Coccinelloidea</taxon>
        <taxon>Coccinellidae</taxon>
        <taxon>Scymninae</taxon>
        <taxon>Scymnini</taxon>
        <taxon>Cryptolaemus</taxon>
    </lineage>
</organism>
<dbReference type="Proteomes" id="UP001516400">
    <property type="component" value="Unassembled WGS sequence"/>
</dbReference>
<name>A0ABD2N3A4_9CUCU</name>
<comment type="caution">
    <text evidence="1">The sequence shown here is derived from an EMBL/GenBank/DDBJ whole genome shotgun (WGS) entry which is preliminary data.</text>
</comment>
<accession>A0ABD2N3A4</accession>
<evidence type="ECO:0000313" key="1">
    <source>
        <dbReference type="EMBL" id="KAL3272992.1"/>
    </source>
</evidence>
<dbReference type="EMBL" id="JABFTP020000062">
    <property type="protein sequence ID" value="KAL3272992.1"/>
    <property type="molecule type" value="Genomic_DNA"/>
</dbReference>
<sequence>MIINDIIVRIIDVFLFTEGSSRDNFESPDIDTGHNRNEINKSDVVPRSTTAKNIEDTSDEGFKTVTRKRKVIVGTGQKQNASNHATQTKDFLGVEKRASIHLGKVSFSIKKESIERYLAATFNNKNLMVENAKSRSFRVEADYSLLEELYN</sequence>
<reference evidence="1 2" key="1">
    <citation type="journal article" date="2021" name="BMC Biol.">
        <title>Horizontally acquired antibacterial genes associated with adaptive radiation of ladybird beetles.</title>
        <authorList>
            <person name="Li H.S."/>
            <person name="Tang X.F."/>
            <person name="Huang Y.H."/>
            <person name="Xu Z.Y."/>
            <person name="Chen M.L."/>
            <person name="Du X.Y."/>
            <person name="Qiu B.Y."/>
            <person name="Chen P.T."/>
            <person name="Zhang W."/>
            <person name="Slipinski A."/>
            <person name="Escalona H.E."/>
            <person name="Waterhouse R.M."/>
            <person name="Zwick A."/>
            <person name="Pang H."/>
        </authorList>
    </citation>
    <scope>NUCLEOTIDE SEQUENCE [LARGE SCALE GENOMIC DNA]</scope>
    <source>
        <strain evidence="1">SYSU2018</strain>
    </source>
</reference>
<dbReference type="AlphaFoldDB" id="A0ABD2N3A4"/>
<protein>
    <submittedName>
        <fullName evidence="1">Uncharacterized protein</fullName>
    </submittedName>
</protein>
<keyword evidence="2" id="KW-1185">Reference proteome</keyword>
<gene>
    <name evidence="1" type="ORF">HHI36_014449</name>
</gene>